<evidence type="ECO:0000256" key="7">
    <source>
        <dbReference type="ARBA" id="ARBA00022692"/>
    </source>
</evidence>
<feature type="transmembrane region" description="Helical" evidence="13">
    <location>
        <begin position="414"/>
        <end position="435"/>
    </location>
</feature>
<proteinExistence type="inferred from homology"/>
<evidence type="ECO:0000256" key="13">
    <source>
        <dbReference type="SAM" id="Phobius"/>
    </source>
</evidence>
<dbReference type="Proteomes" id="UP001516023">
    <property type="component" value="Unassembled WGS sequence"/>
</dbReference>
<evidence type="ECO:0000313" key="16">
    <source>
        <dbReference type="Proteomes" id="UP001516023"/>
    </source>
</evidence>
<feature type="transmembrane region" description="Helical" evidence="13">
    <location>
        <begin position="335"/>
        <end position="356"/>
    </location>
</feature>
<keyword evidence="16" id="KW-1185">Reference proteome</keyword>
<keyword evidence="6" id="KW-0808">Transferase</keyword>
<evidence type="ECO:0000256" key="14">
    <source>
        <dbReference type="SAM" id="SignalP"/>
    </source>
</evidence>
<feature type="transmembrane region" description="Helical" evidence="13">
    <location>
        <begin position="658"/>
        <end position="678"/>
    </location>
</feature>
<feature type="transmembrane region" description="Helical" evidence="13">
    <location>
        <begin position="272"/>
        <end position="290"/>
    </location>
</feature>
<organism evidence="15 16">
    <name type="scientific">Cyclotella cryptica</name>
    <dbReference type="NCBI Taxonomy" id="29204"/>
    <lineage>
        <taxon>Eukaryota</taxon>
        <taxon>Sar</taxon>
        <taxon>Stramenopiles</taxon>
        <taxon>Ochrophyta</taxon>
        <taxon>Bacillariophyta</taxon>
        <taxon>Coscinodiscophyceae</taxon>
        <taxon>Thalassiosirophycidae</taxon>
        <taxon>Stephanodiscales</taxon>
        <taxon>Stephanodiscaceae</taxon>
        <taxon>Cyclotella</taxon>
    </lineage>
</organism>
<dbReference type="PANTHER" id="PTHR12413">
    <property type="entry name" value="DOLICHYL GLYCOSYLTRANSFERASE"/>
    <property type="match status" value="1"/>
</dbReference>
<comment type="similarity">
    <text evidence="3">Belongs to the ALG6/ALG8 glucosyltransferase family.</text>
</comment>
<dbReference type="GO" id="GO:0042281">
    <property type="term" value="F:dolichyl pyrophosphate Man9GlcNAc2 alpha-1,3-glucosyltransferase activity"/>
    <property type="evidence" value="ECO:0007669"/>
    <property type="project" value="UniProtKB-EC"/>
</dbReference>
<comment type="caution">
    <text evidence="15">The sequence shown here is derived from an EMBL/GenBank/DDBJ whole genome shotgun (WGS) entry which is preliminary data.</text>
</comment>
<evidence type="ECO:0000256" key="2">
    <source>
        <dbReference type="ARBA" id="ARBA00004922"/>
    </source>
</evidence>
<feature type="transmembrane region" description="Helical" evidence="13">
    <location>
        <begin position="506"/>
        <end position="528"/>
    </location>
</feature>
<protein>
    <recommendedName>
        <fullName evidence="4">dolichyl-P-Glc:Man9GlcNAc2-PP-dolichol alpha-1,3-glucosyltransferase</fullName>
        <ecNumber evidence="4">2.4.1.267</ecNumber>
    </recommendedName>
    <alternativeName>
        <fullName evidence="11">Dol-P-Glc:Man(9)GlcNAc(2)-PP-Dol alpha-1,3-glucosyltransferase</fullName>
    </alternativeName>
</protein>
<dbReference type="EC" id="2.4.1.267" evidence="4"/>
<evidence type="ECO:0000256" key="1">
    <source>
        <dbReference type="ARBA" id="ARBA00004477"/>
    </source>
</evidence>
<dbReference type="PANTHER" id="PTHR12413:SF1">
    <property type="entry name" value="DOLICHYL PYROPHOSPHATE MAN9GLCNAC2 ALPHA-1,3-GLUCOSYLTRANSFERASE"/>
    <property type="match status" value="1"/>
</dbReference>
<evidence type="ECO:0000256" key="8">
    <source>
        <dbReference type="ARBA" id="ARBA00022824"/>
    </source>
</evidence>
<comment type="subcellular location">
    <subcellularLocation>
        <location evidence="1">Endoplasmic reticulum membrane</location>
        <topology evidence="1">Multi-pass membrane protein</topology>
    </subcellularLocation>
</comment>
<sequence length="953" mass="106505">MKHQKPRTRRLLDLSILSFAILLRILVGIHPHSGQDDFQGANSVAPLADSNHNNGRGNRKSGTGKYGGDYEAQRHWMEVTLHLPISEWYHYDLEYWGLDYPPLTAYVSWIFGWAADRLGSLHDAMNVDDETCQWNDEFCMERLEARDGGITRHERRGLRVLKDLVALHSSRGFEHPGGKLYMRFTVLLMDLLVYISAVWVLVSRLAVVDQKGYQADKQRTRLLVMALAQPALILIDHGHFQYNTVSLGLALWSFHFMTLHTNPFVKKKGETSSFIGPIIGSFLFTLALNFKQMELYHAPAVFAFLLGRCFRNGARDVPSSIRDRNAVSRCVMTKFCALGMTVILTFALLWFPFAIYPRSINEYASPKLQLEGIVQVIKRLFPFQRGLFEGKVSNLWCALSIKPFSIRKRIPADMLPWMALGLTFLLILRPCWFLFCAGRSCRSGHNALDGGKLSTKTKMQPLQQHNLAETRDLKVILWGTAATSLAFFLASFQVHEKGILIPLAPLSLLAIEAPHFTAWFSVVAAWSLWPLVMIDRLNEAYMCCLVIFLCLNVLTPSSPSEQPSGVENLDALSDMYAAKYLVPLSSVAMILFHLAEFFILPPTSLPDLFPVLWSFVGCGLFCVSYLISIWAMAKMSNVWRGPNARMNVIDGKKQNTHLTSMLGVSLLTLAMLPTSHGFHNSRSHVSFKSLGSHNLGYENSGFLSPDILERARIPLFWETQRIDDAKPCLDLSGKDSGALSLSDEAIVKSDENTGASNEVASSLTVHHSSVSANEWEDGHVWLETVHQLTSMGILLNETASSHKSRTKMMTSQAMLDRAPQLVRLPTDHVVESTKFFMTPGQFSLAPLIQLDPSLLTYCADDLYYGIEYLANMMTRGNKTQSLQMLQLQCSISPSMALSLFRMGVDGGIDEQRVSNALGNAARASGKAIELTVGDAGRSYREFKRLKGGKGSLS</sequence>
<feature type="transmembrane region" description="Helical" evidence="13">
    <location>
        <begin position="611"/>
        <end position="633"/>
    </location>
</feature>
<dbReference type="GO" id="GO:0005789">
    <property type="term" value="C:endoplasmic reticulum membrane"/>
    <property type="evidence" value="ECO:0007669"/>
    <property type="project" value="UniProtKB-SubCell"/>
</dbReference>
<comment type="pathway">
    <text evidence="2">Protein modification; protein glycosylation.</text>
</comment>
<reference evidence="15 16" key="1">
    <citation type="journal article" date="2020" name="G3 (Bethesda)">
        <title>Improved Reference Genome for Cyclotella cryptica CCMP332, a Model for Cell Wall Morphogenesis, Salinity Adaptation, and Lipid Production in Diatoms (Bacillariophyta).</title>
        <authorList>
            <person name="Roberts W.R."/>
            <person name="Downey K.M."/>
            <person name="Ruck E.C."/>
            <person name="Traller J.C."/>
            <person name="Alverson A.J."/>
        </authorList>
    </citation>
    <scope>NUCLEOTIDE SEQUENCE [LARGE SCALE GENOMIC DNA]</scope>
    <source>
        <strain evidence="15 16">CCMP332</strain>
    </source>
</reference>
<keyword evidence="14" id="KW-0732">Signal</keyword>
<evidence type="ECO:0000256" key="6">
    <source>
        <dbReference type="ARBA" id="ARBA00022679"/>
    </source>
</evidence>
<keyword evidence="8" id="KW-0256">Endoplasmic reticulum</keyword>
<evidence type="ECO:0000256" key="3">
    <source>
        <dbReference type="ARBA" id="ARBA00008715"/>
    </source>
</evidence>
<evidence type="ECO:0000256" key="10">
    <source>
        <dbReference type="ARBA" id="ARBA00023136"/>
    </source>
</evidence>
<evidence type="ECO:0000256" key="12">
    <source>
        <dbReference type="SAM" id="MobiDB-lite"/>
    </source>
</evidence>
<evidence type="ECO:0000313" key="15">
    <source>
        <dbReference type="EMBL" id="KAL3801364.1"/>
    </source>
</evidence>
<keyword evidence="10 13" id="KW-0472">Membrane</keyword>
<evidence type="ECO:0000256" key="11">
    <source>
        <dbReference type="ARBA" id="ARBA00032921"/>
    </source>
</evidence>
<feature type="transmembrane region" description="Helical" evidence="13">
    <location>
        <begin position="577"/>
        <end position="599"/>
    </location>
</feature>
<feature type="chain" id="PRO_5044815219" description="dolichyl-P-Glc:Man9GlcNAc2-PP-dolichol alpha-1,3-glucosyltransferase" evidence="14">
    <location>
        <begin position="29"/>
        <end position="953"/>
    </location>
</feature>
<accession>A0ABD3QMC3</accession>
<feature type="transmembrane region" description="Helical" evidence="13">
    <location>
        <begin position="475"/>
        <end position="494"/>
    </location>
</feature>
<dbReference type="Pfam" id="PF03155">
    <property type="entry name" value="Alg6_Alg8"/>
    <property type="match status" value="2"/>
</dbReference>
<dbReference type="InterPro" id="IPR004856">
    <property type="entry name" value="Glyco_trans_ALG6/ALG8"/>
</dbReference>
<feature type="region of interest" description="Disordered" evidence="12">
    <location>
        <begin position="40"/>
        <end position="64"/>
    </location>
</feature>
<keyword evidence="9 13" id="KW-1133">Transmembrane helix</keyword>
<gene>
    <name evidence="15" type="ORF">HJC23_006974</name>
</gene>
<feature type="signal peptide" evidence="14">
    <location>
        <begin position="1"/>
        <end position="28"/>
    </location>
</feature>
<feature type="transmembrane region" description="Helical" evidence="13">
    <location>
        <begin position="180"/>
        <end position="202"/>
    </location>
</feature>
<evidence type="ECO:0000256" key="5">
    <source>
        <dbReference type="ARBA" id="ARBA00022676"/>
    </source>
</evidence>
<evidence type="ECO:0000256" key="4">
    <source>
        <dbReference type="ARBA" id="ARBA00011937"/>
    </source>
</evidence>
<evidence type="ECO:0000256" key="9">
    <source>
        <dbReference type="ARBA" id="ARBA00022989"/>
    </source>
</evidence>
<dbReference type="EMBL" id="JABMIG020000027">
    <property type="protein sequence ID" value="KAL3801364.1"/>
    <property type="molecule type" value="Genomic_DNA"/>
</dbReference>
<keyword evidence="7 13" id="KW-0812">Transmembrane</keyword>
<keyword evidence="5" id="KW-0328">Glycosyltransferase</keyword>
<dbReference type="AlphaFoldDB" id="A0ABD3QMC3"/>
<name>A0ABD3QMC3_9STRA</name>